<feature type="chain" id="PRO_5035435781" description="Peptidase S1 domain-containing protein" evidence="1">
    <location>
        <begin position="22"/>
        <end position="246"/>
    </location>
</feature>
<dbReference type="Pfam" id="PF00089">
    <property type="entry name" value="Trypsin"/>
    <property type="match status" value="1"/>
</dbReference>
<keyword evidence="1" id="KW-0732">Signal</keyword>
<dbReference type="InterPro" id="IPR051333">
    <property type="entry name" value="CLIP_Serine_Protease"/>
</dbReference>
<dbReference type="PANTHER" id="PTHR24260:SF136">
    <property type="entry name" value="GH08193P-RELATED"/>
    <property type="match status" value="1"/>
</dbReference>
<dbReference type="GO" id="GO:0006508">
    <property type="term" value="P:proteolysis"/>
    <property type="evidence" value="ECO:0007669"/>
    <property type="project" value="InterPro"/>
</dbReference>
<reference evidence="3" key="1">
    <citation type="submission" date="2019-08" db="EMBL/GenBank/DDBJ databases">
        <title>The genome of the North American firefly Photinus pyralis.</title>
        <authorList>
            <consortium name="Photinus pyralis genome working group"/>
            <person name="Fallon T.R."/>
            <person name="Sander Lower S.E."/>
            <person name="Weng J.-K."/>
        </authorList>
    </citation>
    <scope>NUCLEOTIDE SEQUENCE</scope>
    <source>
        <strain evidence="3">TRF0915ILg1</strain>
        <tissue evidence="3">Whole body</tissue>
    </source>
</reference>
<feature type="non-terminal residue" evidence="3">
    <location>
        <position position="1"/>
    </location>
</feature>
<dbReference type="SUPFAM" id="SSF50494">
    <property type="entry name" value="Trypsin-like serine proteases"/>
    <property type="match status" value="1"/>
</dbReference>
<sequence>MYSLTLVLLIIYLVAIKPIKSIWFEYYGEVAQPFLTDRFISVEDYPYMVGIVYLVNTKKIEQRHMCSGSIINTNGVVVTAASCKHKLDSKRYSLTRTKVTGGSEYWDYCNCGVGKVYDIAYFAVHPNFIPADRHNESSIPRNDVAVIKLRTIPKWDARSFRVGWPEVAIQDSTLQVLGWGYITDDLKCTQNFHMLDFNRCQRFIGKKRIALPRNVFCLRLKGQSNSIDVGSPVIWKDPNGKEIILI</sequence>
<evidence type="ECO:0000313" key="4">
    <source>
        <dbReference type="Proteomes" id="UP000801492"/>
    </source>
</evidence>
<gene>
    <name evidence="3" type="ORF">ILUMI_02078</name>
</gene>
<proteinExistence type="predicted"/>
<comment type="caution">
    <text evidence="3">The sequence shown here is derived from an EMBL/GenBank/DDBJ whole genome shotgun (WGS) entry which is preliminary data.</text>
</comment>
<feature type="domain" description="Peptidase S1" evidence="2">
    <location>
        <begin position="26"/>
        <end position="246"/>
    </location>
</feature>
<dbReference type="InterPro" id="IPR043504">
    <property type="entry name" value="Peptidase_S1_PA_chymotrypsin"/>
</dbReference>
<dbReference type="AlphaFoldDB" id="A0A8K0GNJ1"/>
<dbReference type="PANTHER" id="PTHR24260">
    <property type="match status" value="1"/>
</dbReference>
<feature type="signal peptide" evidence="1">
    <location>
        <begin position="1"/>
        <end position="21"/>
    </location>
</feature>
<dbReference type="Gene3D" id="2.40.10.10">
    <property type="entry name" value="Trypsin-like serine proteases"/>
    <property type="match status" value="1"/>
</dbReference>
<evidence type="ECO:0000313" key="3">
    <source>
        <dbReference type="EMBL" id="KAF2904093.1"/>
    </source>
</evidence>
<dbReference type="PROSITE" id="PS50240">
    <property type="entry name" value="TRYPSIN_DOM"/>
    <property type="match status" value="1"/>
</dbReference>
<dbReference type="GO" id="GO:0004252">
    <property type="term" value="F:serine-type endopeptidase activity"/>
    <property type="evidence" value="ECO:0007669"/>
    <property type="project" value="InterPro"/>
</dbReference>
<keyword evidence="4" id="KW-1185">Reference proteome</keyword>
<dbReference type="SMART" id="SM00020">
    <property type="entry name" value="Tryp_SPc"/>
    <property type="match status" value="1"/>
</dbReference>
<dbReference type="InterPro" id="IPR009003">
    <property type="entry name" value="Peptidase_S1_PA"/>
</dbReference>
<dbReference type="EMBL" id="VTPC01000863">
    <property type="protein sequence ID" value="KAF2904093.1"/>
    <property type="molecule type" value="Genomic_DNA"/>
</dbReference>
<dbReference type="InterPro" id="IPR001254">
    <property type="entry name" value="Trypsin_dom"/>
</dbReference>
<evidence type="ECO:0000256" key="1">
    <source>
        <dbReference type="SAM" id="SignalP"/>
    </source>
</evidence>
<organism evidence="3 4">
    <name type="scientific">Ignelater luminosus</name>
    <name type="common">Cucubano</name>
    <name type="synonym">Pyrophorus luminosus</name>
    <dbReference type="NCBI Taxonomy" id="2038154"/>
    <lineage>
        <taxon>Eukaryota</taxon>
        <taxon>Metazoa</taxon>
        <taxon>Ecdysozoa</taxon>
        <taxon>Arthropoda</taxon>
        <taxon>Hexapoda</taxon>
        <taxon>Insecta</taxon>
        <taxon>Pterygota</taxon>
        <taxon>Neoptera</taxon>
        <taxon>Endopterygota</taxon>
        <taxon>Coleoptera</taxon>
        <taxon>Polyphaga</taxon>
        <taxon>Elateriformia</taxon>
        <taxon>Elateroidea</taxon>
        <taxon>Elateridae</taxon>
        <taxon>Agrypninae</taxon>
        <taxon>Pyrophorini</taxon>
        <taxon>Ignelater</taxon>
    </lineage>
</organism>
<evidence type="ECO:0000259" key="2">
    <source>
        <dbReference type="PROSITE" id="PS50240"/>
    </source>
</evidence>
<accession>A0A8K0GNJ1</accession>
<dbReference type="Proteomes" id="UP000801492">
    <property type="component" value="Unassembled WGS sequence"/>
</dbReference>
<name>A0A8K0GNJ1_IGNLU</name>
<protein>
    <recommendedName>
        <fullName evidence="2">Peptidase S1 domain-containing protein</fullName>
    </recommendedName>
</protein>